<dbReference type="OrthoDB" id="529857at2"/>
<organism evidence="1 2">
    <name type="scientific">Neoasaia chiangmaiensis</name>
    <dbReference type="NCBI Taxonomy" id="320497"/>
    <lineage>
        <taxon>Bacteria</taxon>
        <taxon>Pseudomonadati</taxon>
        <taxon>Pseudomonadota</taxon>
        <taxon>Alphaproteobacteria</taxon>
        <taxon>Acetobacterales</taxon>
        <taxon>Acetobacteraceae</taxon>
        <taxon>Neoasaia</taxon>
    </lineage>
</organism>
<dbReference type="RefSeq" id="WP_077807222.1">
    <property type="nucleotide sequence ID" value="NZ_BJXS01000003.1"/>
</dbReference>
<accession>A0A1U9KR32</accession>
<gene>
    <name evidence="1" type="ORF">A0U93_09910</name>
</gene>
<name>A0A1U9KR32_9PROT</name>
<dbReference type="EMBL" id="CP014691">
    <property type="protein sequence ID" value="AQS88205.1"/>
    <property type="molecule type" value="Genomic_DNA"/>
</dbReference>
<reference evidence="1 2" key="1">
    <citation type="submission" date="2016-03" db="EMBL/GenBank/DDBJ databases">
        <title>Acetic acid bacteria sequencing.</title>
        <authorList>
            <person name="Brandt J."/>
            <person name="Jakob F."/>
            <person name="Vogel R.F."/>
        </authorList>
    </citation>
    <scope>NUCLEOTIDE SEQUENCE [LARGE SCALE GENOMIC DNA]</scope>
    <source>
        <strain evidence="1 2">NBRC 101099</strain>
    </source>
</reference>
<evidence type="ECO:0000313" key="1">
    <source>
        <dbReference type="EMBL" id="AQS88205.1"/>
    </source>
</evidence>
<dbReference type="KEGG" id="nch:A0U93_09910"/>
<protein>
    <submittedName>
        <fullName evidence="1">Uncharacterized protein</fullName>
    </submittedName>
</protein>
<dbReference type="InterPro" id="IPR009078">
    <property type="entry name" value="Ferritin-like_SF"/>
</dbReference>
<proteinExistence type="predicted"/>
<dbReference type="AlphaFoldDB" id="A0A1U9KR32"/>
<sequence length="287" mass="33433">MSLLEAGSDAHKEFFCRQFIDTHQVFDPEALPWPELTEAELERLRAVPFWQEVYHTERRAGAIVDAFTPQVTDPAVREAVRLQGYEEARHADLIRVMIERYGLDAHRQPIEAFPADLETAFIDFGFGECLDAFLGFGAFKSARQSQFLPESMFEIFDVLMFEETRHIVFFINYMAWRERQRGLGRLRREAKSLRFYGRALGRLLGMVRRGQQPNDGRDFAVTQTNLFLDGFSFRGFVEDCYRENARRMHAFDPDLMQPRLLPGIADLALRGLGVWDKGRPFLRRRTI</sequence>
<dbReference type="Proteomes" id="UP000188604">
    <property type="component" value="Chromosome"/>
</dbReference>
<evidence type="ECO:0000313" key="2">
    <source>
        <dbReference type="Proteomes" id="UP000188604"/>
    </source>
</evidence>
<dbReference type="STRING" id="320497.A0U93_09910"/>
<dbReference type="SUPFAM" id="SSF47240">
    <property type="entry name" value="Ferritin-like"/>
    <property type="match status" value="1"/>
</dbReference>
<keyword evidence="2" id="KW-1185">Reference proteome</keyword>